<accession>A0A316DW80</accession>
<evidence type="ECO:0000313" key="2">
    <source>
        <dbReference type="Proteomes" id="UP000245489"/>
    </source>
</evidence>
<organism evidence="1 2">
    <name type="scientific">Arcicella aurantiaca</name>
    <dbReference type="NCBI Taxonomy" id="591202"/>
    <lineage>
        <taxon>Bacteria</taxon>
        <taxon>Pseudomonadati</taxon>
        <taxon>Bacteroidota</taxon>
        <taxon>Cytophagia</taxon>
        <taxon>Cytophagales</taxon>
        <taxon>Flectobacillaceae</taxon>
        <taxon>Arcicella</taxon>
    </lineage>
</organism>
<proteinExistence type="predicted"/>
<dbReference type="OrthoDB" id="874732at2"/>
<reference evidence="1 2" key="1">
    <citation type="submission" date="2018-05" db="EMBL/GenBank/DDBJ databases">
        <title>Genomic Encyclopedia of Archaeal and Bacterial Type Strains, Phase II (KMG-II): from individual species to whole genera.</title>
        <authorList>
            <person name="Goeker M."/>
        </authorList>
    </citation>
    <scope>NUCLEOTIDE SEQUENCE [LARGE SCALE GENOMIC DNA]</scope>
    <source>
        <strain evidence="1 2">DSM 22214</strain>
    </source>
</reference>
<comment type="caution">
    <text evidence="1">The sequence shown here is derived from an EMBL/GenBank/DDBJ whole genome shotgun (WGS) entry which is preliminary data.</text>
</comment>
<dbReference type="EMBL" id="QGGO01000024">
    <property type="protein sequence ID" value="PWK21449.1"/>
    <property type="molecule type" value="Genomic_DNA"/>
</dbReference>
<dbReference type="Proteomes" id="UP000245489">
    <property type="component" value="Unassembled WGS sequence"/>
</dbReference>
<sequence length="200" mass="22328">MAYRDFTFSDLYTKFGIQQSRKKLFVNVTPEQPSDLLLAYLDTASDAALSTEKAVSEALVYPILQEIRIKNREELKLFSGENLMGDKSKGLNGECDFILSKSPRTLDLGSPIINITEAKQGDIENLKSQAQAAAQLLGARFFNQHHGSSVETLYGACTSGFTWVFLKLENNEIFIDTDRYSTSNLPQLIGVLQTIINSYK</sequence>
<dbReference type="AlphaFoldDB" id="A0A316DW80"/>
<evidence type="ECO:0000313" key="1">
    <source>
        <dbReference type="EMBL" id="PWK21449.1"/>
    </source>
</evidence>
<dbReference type="RefSeq" id="WP_109744426.1">
    <property type="nucleotide sequence ID" value="NZ_QGGO01000024.1"/>
</dbReference>
<name>A0A316DW80_9BACT</name>
<gene>
    <name evidence="1" type="ORF">LV89_03742</name>
</gene>
<keyword evidence="2" id="KW-1185">Reference proteome</keyword>
<protein>
    <submittedName>
        <fullName evidence="1">Uncharacterized protein</fullName>
    </submittedName>
</protein>